<name>A0A173ZJ05_PHOVU</name>
<dbReference type="AlphaFoldDB" id="A0A173ZJ05"/>
<dbReference type="Proteomes" id="UP000095333">
    <property type="component" value="Unassembled WGS sequence"/>
</dbReference>
<organism evidence="1 2">
    <name type="scientific">Phocaeicola vulgatus</name>
    <name type="common">Bacteroides vulgatus</name>
    <dbReference type="NCBI Taxonomy" id="821"/>
    <lineage>
        <taxon>Bacteria</taxon>
        <taxon>Pseudomonadati</taxon>
        <taxon>Bacteroidota</taxon>
        <taxon>Bacteroidia</taxon>
        <taxon>Bacteroidales</taxon>
        <taxon>Bacteroidaceae</taxon>
        <taxon>Phocaeicola</taxon>
    </lineage>
</organism>
<evidence type="ECO:0000313" key="1">
    <source>
        <dbReference type="EMBL" id="CUN75600.1"/>
    </source>
</evidence>
<sequence length="203" mass="24315">MQILRMMICLFMINGTFVLKPIYAQEHWGKEDSIKLSKMLNGEMPIYINKKIKIEFEKSLLEHPQIEDNDEWKKYLNFKQSLTYHWLSPIDDDILTNHFLQTYNKRMNDNLFFMNNQIINISQYSNMSIPLAKRIHFNVYGIKELSEKKVLPHPISFFPYEFGAGFSYDINRHLKIGTQSNYQYNSIHKKWEWFMGLGIVVVF</sequence>
<dbReference type="RefSeq" id="WP_004319396.1">
    <property type="nucleotide sequence ID" value="NZ_CAXTQT010000039.1"/>
</dbReference>
<protein>
    <submittedName>
        <fullName evidence="1">Uncharacterized protein</fullName>
    </submittedName>
</protein>
<dbReference type="EMBL" id="CYZI01000002">
    <property type="protein sequence ID" value="CUN75600.1"/>
    <property type="molecule type" value="Genomic_DNA"/>
</dbReference>
<reference evidence="1 2" key="1">
    <citation type="submission" date="2015-09" db="EMBL/GenBank/DDBJ databases">
        <authorList>
            <consortium name="Pathogen Informatics"/>
        </authorList>
    </citation>
    <scope>NUCLEOTIDE SEQUENCE [LARGE SCALE GENOMIC DNA]</scope>
    <source>
        <strain evidence="1 2">2789STDY5834842</strain>
    </source>
</reference>
<accession>A0A173ZJ05</accession>
<proteinExistence type="predicted"/>
<evidence type="ECO:0000313" key="2">
    <source>
        <dbReference type="Proteomes" id="UP000095333"/>
    </source>
</evidence>
<gene>
    <name evidence="1" type="ORF">ERS852457_00784</name>
</gene>